<dbReference type="PANTHER" id="PTHR46816">
    <property type="entry name" value="OS01G0273500 PROTEIN"/>
    <property type="match status" value="1"/>
</dbReference>
<sequence>MDLWVYRRHLCQRRREEGWKTFSDRQRCGGRRQTDMVVSLSLSTLNNSLLNLTEQINRCIDELNDQEHQGFKMVSTASSLGDEKKKWWMNNRKIVDRHITEAQNLIATHQSVDVTVALTHIHAVLHVNPRHETGLELKARSLLFLRKFKDVADMLQNYIPSFRSASDENNTSNSSNSSVSYGNSRERIELLPSAVYNPVSDVRDGQPFWCFSFSVTVLKKRILARMSKQYREGHWRYIVLGQACCHLGMMEDAMVLLQTGRRLAAATFRRESHECHEDNFTPSITGSSDLENAATLLNHIKFILRRRAAAVAALDADHPSESIRHFSKIIDSRRGIPSSFAAQCLIGRAAAYKSAGRITDSISDCNRALALDPSSIPAMRARADLLESIRSFSDCLRDLDHLKLLYDAILRDRKLPGPSWRQHNGIRYGDIGGDLKKLTTRIQTMRQKLGKGEVCSVDYYKVVGVKMGCTRSELEMTHRLLSLKHRPDRSSMFVDRLELIDEHRDVDMVKDDARTSALILYRLLQKGYSSIMSDVLVVEAAEMKRVRDSAAITAATTRCSPVMPVKKNRLVTEQKSATVSSITPSGFCRELAVVGSLLSQVGFNQSIPVNLEALSC</sequence>
<gene>
    <name evidence="2" type="ORF">ZOSMA_44G00680</name>
</gene>
<name>A0A0K9P119_ZOSMR</name>
<dbReference type="OrthoDB" id="1903421at2759"/>
<proteinExistence type="predicted"/>
<keyword evidence="2" id="KW-0346">Stress response</keyword>
<dbReference type="AlphaFoldDB" id="A0A0K9P119"/>
<evidence type="ECO:0000256" key="1">
    <source>
        <dbReference type="SAM" id="Coils"/>
    </source>
</evidence>
<dbReference type="InterPro" id="IPR001623">
    <property type="entry name" value="DnaJ_domain"/>
</dbReference>
<dbReference type="InterPro" id="IPR011990">
    <property type="entry name" value="TPR-like_helical_dom_sf"/>
</dbReference>
<dbReference type="Proteomes" id="UP000036987">
    <property type="component" value="Unassembled WGS sequence"/>
</dbReference>
<keyword evidence="1" id="KW-0175">Coiled coil</keyword>
<comment type="caution">
    <text evidence="2">The sequence shown here is derived from an EMBL/GenBank/DDBJ whole genome shotgun (WGS) entry which is preliminary data.</text>
</comment>
<accession>A0A0K9P119</accession>
<keyword evidence="3" id="KW-1185">Reference proteome</keyword>
<dbReference type="SMART" id="SM00028">
    <property type="entry name" value="TPR"/>
    <property type="match status" value="2"/>
</dbReference>
<dbReference type="Gene3D" id="1.25.40.10">
    <property type="entry name" value="Tetratricopeptide repeat domain"/>
    <property type="match status" value="1"/>
</dbReference>
<dbReference type="SUPFAM" id="SSF48452">
    <property type="entry name" value="TPR-like"/>
    <property type="match status" value="1"/>
</dbReference>
<dbReference type="GO" id="GO:0005783">
    <property type="term" value="C:endoplasmic reticulum"/>
    <property type="evidence" value="ECO:0007669"/>
    <property type="project" value="UniProtKB-ARBA"/>
</dbReference>
<evidence type="ECO:0000313" key="3">
    <source>
        <dbReference type="Proteomes" id="UP000036987"/>
    </source>
</evidence>
<dbReference type="EMBL" id="LFYR01001330">
    <property type="protein sequence ID" value="KMZ62668.1"/>
    <property type="molecule type" value="Genomic_DNA"/>
</dbReference>
<protein>
    <submittedName>
        <fullName evidence="2">DNAJ heat shock N-terminal domain-containing protein</fullName>
    </submittedName>
</protein>
<reference evidence="3" key="1">
    <citation type="journal article" date="2016" name="Nature">
        <title>The genome of the seagrass Zostera marina reveals angiosperm adaptation to the sea.</title>
        <authorList>
            <person name="Olsen J.L."/>
            <person name="Rouze P."/>
            <person name="Verhelst B."/>
            <person name="Lin Y.-C."/>
            <person name="Bayer T."/>
            <person name="Collen J."/>
            <person name="Dattolo E."/>
            <person name="De Paoli E."/>
            <person name="Dittami S."/>
            <person name="Maumus F."/>
            <person name="Michel G."/>
            <person name="Kersting A."/>
            <person name="Lauritano C."/>
            <person name="Lohaus R."/>
            <person name="Toepel M."/>
            <person name="Tonon T."/>
            <person name="Vanneste K."/>
            <person name="Amirebrahimi M."/>
            <person name="Brakel J."/>
            <person name="Bostroem C."/>
            <person name="Chovatia M."/>
            <person name="Grimwood J."/>
            <person name="Jenkins J.W."/>
            <person name="Jueterbock A."/>
            <person name="Mraz A."/>
            <person name="Stam W.T."/>
            <person name="Tice H."/>
            <person name="Bornberg-Bauer E."/>
            <person name="Green P.J."/>
            <person name="Pearson G.A."/>
            <person name="Procaccini G."/>
            <person name="Duarte C.M."/>
            <person name="Schmutz J."/>
            <person name="Reusch T.B.H."/>
            <person name="Van de Peer Y."/>
        </authorList>
    </citation>
    <scope>NUCLEOTIDE SEQUENCE [LARGE SCALE GENOMIC DNA]</scope>
    <source>
        <strain evidence="3">cv. Finnish</strain>
    </source>
</reference>
<dbReference type="SUPFAM" id="SSF46565">
    <property type="entry name" value="Chaperone J-domain"/>
    <property type="match status" value="1"/>
</dbReference>
<dbReference type="InterPro" id="IPR019734">
    <property type="entry name" value="TPR_rpt"/>
</dbReference>
<feature type="coiled-coil region" evidence="1">
    <location>
        <begin position="42"/>
        <end position="69"/>
    </location>
</feature>
<evidence type="ECO:0000313" key="2">
    <source>
        <dbReference type="EMBL" id="KMZ62668.1"/>
    </source>
</evidence>
<organism evidence="2 3">
    <name type="scientific">Zostera marina</name>
    <name type="common">Eelgrass</name>
    <dbReference type="NCBI Taxonomy" id="29655"/>
    <lineage>
        <taxon>Eukaryota</taxon>
        <taxon>Viridiplantae</taxon>
        <taxon>Streptophyta</taxon>
        <taxon>Embryophyta</taxon>
        <taxon>Tracheophyta</taxon>
        <taxon>Spermatophyta</taxon>
        <taxon>Magnoliopsida</taxon>
        <taxon>Liliopsida</taxon>
        <taxon>Zosteraceae</taxon>
        <taxon>Zostera</taxon>
    </lineage>
</organism>
<dbReference type="InterPro" id="IPR036869">
    <property type="entry name" value="J_dom_sf"/>
</dbReference>
<dbReference type="PANTHER" id="PTHR46816:SF1">
    <property type="entry name" value="TETRATRICOPEPTIDE REPEAT (TPR)-LIKE SUPERFAMILY PROTEIN"/>
    <property type="match status" value="1"/>
</dbReference>
<dbReference type="OMA" id="NCDEQGQ"/>
<dbReference type="CDD" id="cd06257">
    <property type="entry name" value="DnaJ"/>
    <property type="match status" value="1"/>
</dbReference>